<protein>
    <submittedName>
        <fullName evidence="3">Uncharacterized protein</fullName>
    </submittedName>
</protein>
<accession>A0A0C2BQV5</accession>
<reference evidence="3 4" key="1">
    <citation type="submission" date="2014-12" db="EMBL/GenBank/DDBJ databases">
        <title>Denitrispirillum autotrophicum gen. nov., sp. nov., Denitrifying, Facultatively Autotrophic Bacteria Isolated from Rice Paddy Soil.</title>
        <authorList>
            <person name="Ishii S."/>
            <person name="Ashida N."/>
            <person name="Ohno H."/>
            <person name="Otsuka S."/>
            <person name="Yokota A."/>
            <person name="Senoo K."/>
        </authorList>
    </citation>
    <scope>NUCLEOTIDE SEQUENCE [LARGE SCALE GENOMIC DNA]</scope>
    <source>
        <strain evidence="3 4">TSA66</strain>
    </source>
</reference>
<feature type="region of interest" description="Disordered" evidence="1">
    <location>
        <begin position="64"/>
        <end position="119"/>
    </location>
</feature>
<gene>
    <name evidence="3" type="ORF">TSA66_05630</name>
</gene>
<dbReference type="STRING" id="709839.TSA66_05630"/>
<dbReference type="EMBL" id="JWJG01000028">
    <property type="protein sequence ID" value="KIF80416.1"/>
    <property type="molecule type" value="Genomic_DNA"/>
</dbReference>
<evidence type="ECO:0000313" key="3">
    <source>
        <dbReference type="EMBL" id="KIF80416.1"/>
    </source>
</evidence>
<feature type="compositionally biased region" description="Low complexity" evidence="1">
    <location>
        <begin position="86"/>
        <end position="119"/>
    </location>
</feature>
<dbReference type="AlphaFoldDB" id="A0A0C2BQV5"/>
<proteinExistence type="predicted"/>
<evidence type="ECO:0000256" key="1">
    <source>
        <dbReference type="SAM" id="MobiDB-lite"/>
    </source>
</evidence>
<feature type="signal peptide" evidence="2">
    <location>
        <begin position="1"/>
        <end position="19"/>
    </location>
</feature>
<feature type="chain" id="PRO_5002158731" evidence="2">
    <location>
        <begin position="20"/>
        <end position="119"/>
    </location>
</feature>
<name>A0A0C2BQV5_9BURK</name>
<evidence type="ECO:0000256" key="2">
    <source>
        <dbReference type="SAM" id="SignalP"/>
    </source>
</evidence>
<dbReference type="Proteomes" id="UP000031572">
    <property type="component" value="Unassembled WGS sequence"/>
</dbReference>
<keyword evidence="2" id="KW-0732">Signal</keyword>
<keyword evidence="4" id="KW-1185">Reference proteome</keyword>
<comment type="caution">
    <text evidence="3">The sequence shown here is derived from an EMBL/GenBank/DDBJ whole genome shotgun (WGS) entry which is preliminary data.</text>
</comment>
<dbReference type="OrthoDB" id="8929716at2"/>
<dbReference type="RefSeq" id="WP_040042230.1">
    <property type="nucleotide sequence ID" value="NZ_JWJG01000028.1"/>
</dbReference>
<evidence type="ECO:0000313" key="4">
    <source>
        <dbReference type="Proteomes" id="UP000031572"/>
    </source>
</evidence>
<sequence>MRTAFVLTILALATASALAKLPPPTPEAAAAAAAAKDKAAWSDKVAAYKLCLAQDRVAKQYLKSKEGARKPTMETPACTDPGPYVPSAAAAGAPNAANTPAPPAASGVPAAAAATPPKQ</sequence>
<organism evidence="3 4">
    <name type="scientific">Noviherbaspirillum autotrophicum</name>
    <dbReference type="NCBI Taxonomy" id="709839"/>
    <lineage>
        <taxon>Bacteria</taxon>
        <taxon>Pseudomonadati</taxon>
        <taxon>Pseudomonadota</taxon>
        <taxon>Betaproteobacteria</taxon>
        <taxon>Burkholderiales</taxon>
        <taxon>Oxalobacteraceae</taxon>
        <taxon>Noviherbaspirillum</taxon>
    </lineage>
</organism>